<dbReference type="PROSITE" id="PS51257">
    <property type="entry name" value="PROKAR_LIPOPROTEIN"/>
    <property type="match status" value="1"/>
</dbReference>
<proteinExistence type="predicted"/>
<dbReference type="RefSeq" id="WP_054858236.1">
    <property type="nucleotide sequence ID" value="NZ_JBCNZA010000086.1"/>
</dbReference>
<protein>
    <submittedName>
        <fullName evidence="1">Uncharacterized protein</fullName>
    </submittedName>
</protein>
<organism evidence="1 2">
    <name type="scientific">Bacteroides ovatus</name>
    <dbReference type="NCBI Taxonomy" id="28116"/>
    <lineage>
        <taxon>Bacteria</taxon>
        <taxon>Pseudomonadati</taxon>
        <taxon>Bacteroidota</taxon>
        <taxon>Bacteroidia</taxon>
        <taxon>Bacteroidales</taxon>
        <taxon>Bacteroidaceae</taxon>
        <taxon>Bacteroides</taxon>
    </lineage>
</organism>
<dbReference type="EMBL" id="VWLE01000288">
    <property type="protein sequence ID" value="KAA3946952.1"/>
    <property type="molecule type" value="Genomic_DNA"/>
</dbReference>
<name>A0A5M5CGQ7_BACOV</name>
<dbReference type="Proteomes" id="UP000323717">
    <property type="component" value="Unassembled WGS sequence"/>
</dbReference>
<accession>A0A5M5CGQ7</accession>
<comment type="caution">
    <text evidence="1">The sequence shown here is derived from an EMBL/GenBank/DDBJ whole genome shotgun (WGS) entry which is preliminary data.</text>
</comment>
<gene>
    <name evidence="1" type="ORF">F3D71_17865</name>
</gene>
<evidence type="ECO:0000313" key="2">
    <source>
        <dbReference type="Proteomes" id="UP000323717"/>
    </source>
</evidence>
<dbReference type="AlphaFoldDB" id="A0A5M5CGQ7"/>
<reference evidence="1 2" key="1">
    <citation type="journal article" date="2019" name="Nat. Med.">
        <title>A library of human gut bacterial isolates paired with longitudinal multiomics data enables mechanistic microbiome research.</title>
        <authorList>
            <person name="Poyet M."/>
            <person name="Groussin M."/>
            <person name="Gibbons S.M."/>
            <person name="Avila-Pacheco J."/>
            <person name="Jiang X."/>
            <person name="Kearney S.M."/>
            <person name="Perrotta A.R."/>
            <person name="Berdy B."/>
            <person name="Zhao S."/>
            <person name="Lieberman T.D."/>
            <person name="Swanson P.K."/>
            <person name="Smith M."/>
            <person name="Roesemann S."/>
            <person name="Alexander J.E."/>
            <person name="Rich S.A."/>
            <person name="Livny J."/>
            <person name="Vlamakis H."/>
            <person name="Clish C."/>
            <person name="Bullock K."/>
            <person name="Deik A."/>
            <person name="Scott J."/>
            <person name="Pierce K.A."/>
            <person name="Xavier R.J."/>
            <person name="Alm E.J."/>
        </authorList>
    </citation>
    <scope>NUCLEOTIDE SEQUENCE [LARGE SCALE GENOMIC DNA]</scope>
    <source>
        <strain evidence="1 2">BIOML-A163</strain>
    </source>
</reference>
<sequence length="221" mass="23836">MKTYVYLFFCLFSLMGFQACSNDEVDNVKTTTSNDVEAVSASSSLITSEEAKNNIPAFTEAIEAENTLLGLSSRATSMDAFSEDYDFSVQQKITSKEKGGIVYLVQSKTNKDNFLALYENPDGIILNVKKININANDKEAIVALSKIDDTYFFTAQAEKEQSVVNILSYNDKILTISQTRNGCSLSIGGAGIIWGTAFGALSMGAGAAASLVFLLMAEALC</sequence>
<evidence type="ECO:0000313" key="1">
    <source>
        <dbReference type="EMBL" id="KAA3946952.1"/>
    </source>
</evidence>